<comment type="caution">
    <text evidence="2">The sequence shown here is derived from an EMBL/GenBank/DDBJ whole genome shotgun (WGS) entry which is preliminary data.</text>
</comment>
<evidence type="ECO:0000313" key="3">
    <source>
        <dbReference type="Proteomes" id="UP001218188"/>
    </source>
</evidence>
<feature type="compositionally biased region" description="Low complexity" evidence="1">
    <location>
        <begin position="1"/>
        <end position="12"/>
    </location>
</feature>
<protein>
    <submittedName>
        <fullName evidence="2">Uncharacterized protein</fullName>
    </submittedName>
</protein>
<keyword evidence="3" id="KW-1185">Reference proteome</keyword>
<dbReference type="EMBL" id="JARJCM010000069">
    <property type="protein sequence ID" value="KAJ7032853.1"/>
    <property type="molecule type" value="Genomic_DNA"/>
</dbReference>
<name>A0AAD6SUW4_9AGAR</name>
<accession>A0AAD6SUW4</accession>
<reference evidence="2" key="1">
    <citation type="submission" date="2023-03" db="EMBL/GenBank/DDBJ databases">
        <title>Massive genome expansion in bonnet fungi (Mycena s.s.) driven by repeated elements and novel gene families across ecological guilds.</title>
        <authorList>
            <consortium name="Lawrence Berkeley National Laboratory"/>
            <person name="Harder C.B."/>
            <person name="Miyauchi S."/>
            <person name="Viragh M."/>
            <person name="Kuo A."/>
            <person name="Thoen E."/>
            <person name="Andreopoulos B."/>
            <person name="Lu D."/>
            <person name="Skrede I."/>
            <person name="Drula E."/>
            <person name="Henrissat B."/>
            <person name="Morin E."/>
            <person name="Kohler A."/>
            <person name="Barry K."/>
            <person name="LaButti K."/>
            <person name="Morin E."/>
            <person name="Salamov A."/>
            <person name="Lipzen A."/>
            <person name="Mereny Z."/>
            <person name="Hegedus B."/>
            <person name="Baldrian P."/>
            <person name="Stursova M."/>
            <person name="Weitz H."/>
            <person name="Taylor A."/>
            <person name="Grigoriev I.V."/>
            <person name="Nagy L.G."/>
            <person name="Martin F."/>
            <person name="Kauserud H."/>
        </authorList>
    </citation>
    <scope>NUCLEOTIDE SEQUENCE</scope>
    <source>
        <strain evidence="2">CBHHK200</strain>
    </source>
</reference>
<evidence type="ECO:0000256" key="1">
    <source>
        <dbReference type="SAM" id="MobiDB-lite"/>
    </source>
</evidence>
<proteinExistence type="predicted"/>
<evidence type="ECO:0000313" key="2">
    <source>
        <dbReference type="EMBL" id="KAJ7032853.1"/>
    </source>
</evidence>
<dbReference type="Proteomes" id="UP001218188">
    <property type="component" value="Unassembled WGS sequence"/>
</dbReference>
<gene>
    <name evidence="2" type="ORF">C8F04DRAFT_1105993</name>
</gene>
<feature type="region of interest" description="Disordered" evidence="1">
    <location>
        <begin position="1"/>
        <end position="23"/>
    </location>
</feature>
<feature type="region of interest" description="Disordered" evidence="1">
    <location>
        <begin position="41"/>
        <end position="71"/>
    </location>
</feature>
<dbReference type="AlphaFoldDB" id="A0AAD6SUW4"/>
<organism evidence="2 3">
    <name type="scientific">Mycena alexandri</name>
    <dbReference type="NCBI Taxonomy" id="1745969"/>
    <lineage>
        <taxon>Eukaryota</taxon>
        <taxon>Fungi</taxon>
        <taxon>Dikarya</taxon>
        <taxon>Basidiomycota</taxon>
        <taxon>Agaricomycotina</taxon>
        <taxon>Agaricomycetes</taxon>
        <taxon>Agaricomycetidae</taxon>
        <taxon>Agaricales</taxon>
        <taxon>Marasmiineae</taxon>
        <taxon>Mycenaceae</taxon>
        <taxon>Mycena</taxon>
    </lineage>
</organism>
<sequence>MSADANSSNSAAPLTNAPTPSFSFMKKPIAVSPEFAQEGLRDLAQEQGTSISAPAGGRDLRKDGGIPSSPAFAAEHAKDADRFAALNLETRDQSVSLSTQMKRDFLLAQAAPSAPPGFAAGPSLAHRPVSRTGSMAGEVADSSTDIIPDDLDVTPVFLPNHKEVSRTLHLAAPPTTRAGQKEKAETAIAAAARANGNITRIGGKLIAVEGKIDAQALDLANQFRALESKIARLNPGKVESEIQLLQGMLRNGLDSMEAKVRAASGGAADSRVTLHTSQLAELTDSVDTLRHRLDRFTSSLFDGAGAPVYATKADVKALYVAVQEGFDGVDTTVAEQLLPTTERLNKTAEVLEKVEGKVAVQATELLTARENIAGVRIDLASFVMPSKASAASAATPATPAATPSAPATSSSAFEFAVGGKKRKGDELAAETNKRGKPNKAAFHHWVLFGPVNTDTKATGPAPNFFKKVLEGGGLGKLVLPAHYIERSAADAAYLSVGFTGANEANMFIGAWSGAALDAELRSITARHATSTSSASSNYSFLTGN</sequence>